<feature type="region of interest" description="Disordered" evidence="4">
    <location>
        <begin position="30"/>
        <end position="66"/>
    </location>
</feature>
<dbReference type="Pfam" id="PF01464">
    <property type="entry name" value="SLT"/>
    <property type="match status" value="1"/>
</dbReference>
<dbReference type="Gene3D" id="1.25.20.10">
    <property type="entry name" value="Bacterial muramidases"/>
    <property type="match status" value="1"/>
</dbReference>
<gene>
    <name evidence="6" type="ORF">HTY61_08515</name>
</gene>
<evidence type="ECO:0000256" key="4">
    <source>
        <dbReference type="SAM" id="MobiDB-lite"/>
    </source>
</evidence>
<dbReference type="GO" id="GO:0042597">
    <property type="term" value="C:periplasmic space"/>
    <property type="evidence" value="ECO:0007669"/>
    <property type="project" value="InterPro"/>
</dbReference>
<protein>
    <submittedName>
        <fullName evidence="6">Transglycosylase SLT domain-containing protein</fullName>
    </submittedName>
</protein>
<dbReference type="EMBL" id="CP054836">
    <property type="protein sequence ID" value="QKV18492.1"/>
    <property type="molecule type" value="Genomic_DNA"/>
</dbReference>
<organism evidence="6 7">
    <name type="scientific">Oricola thermophila</name>
    <dbReference type="NCBI Taxonomy" id="2742145"/>
    <lineage>
        <taxon>Bacteria</taxon>
        <taxon>Pseudomonadati</taxon>
        <taxon>Pseudomonadota</taxon>
        <taxon>Alphaproteobacteria</taxon>
        <taxon>Hyphomicrobiales</taxon>
        <taxon>Ahrensiaceae</taxon>
        <taxon>Oricola</taxon>
    </lineage>
</organism>
<dbReference type="InterPro" id="IPR023346">
    <property type="entry name" value="Lysozyme-like_dom_sf"/>
</dbReference>
<accession>A0A6N1VGT5</accession>
<dbReference type="GO" id="GO:0004553">
    <property type="term" value="F:hydrolase activity, hydrolyzing O-glycosyl compounds"/>
    <property type="evidence" value="ECO:0007669"/>
    <property type="project" value="InterPro"/>
</dbReference>
<keyword evidence="3" id="KW-0732">Signal</keyword>
<evidence type="ECO:0000259" key="5">
    <source>
        <dbReference type="Pfam" id="PF01464"/>
    </source>
</evidence>
<dbReference type="CDD" id="cd13401">
    <property type="entry name" value="Slt70-like"/>
    <property type="match status" value="1"/>
</dbReference>
<keyword evidence="7" id="KW-1185">Reference proteome</keyword>
<evidence type="ECO:0000256" key="3">
    <source>
        <dbReference type="ARBA" id="ARBA00022729"/>
    </source>
</evidence>
<evidence type="ECO:0000313" key="6">
    <source>
        <dbReference type="EMBL" id="QKV18492.1"/>
    </source>
</evidence>
<evidence type="ECO:0000256" key="2">
    <source>
        <dbReference type="ARBA" id="ARBA00009387"/>
    </source>
</evidence>
<evidence type="ECO:0000256" key="1">
    <source>
        <dbReference type="ARBA" id="ARBA00007734"/>
    </source>
</evidence>
<reference evidence="6 7" key="1">
    <citation type="submission" date="2020-06" db="EMBL/GenBank/DDBJ databases">
        <title>Oricola thermophila sp. nov. isolated from a tidal sediments.</title>
        <authorList>
            <person name="Kwon K.K."/>
            <person name="Yang S.-H."/>
            <person name="Park M.-J."/>
        </authorList>
    </citation>
    <scope>NUCLEOTIDE SEQUENCE [LARGE SCALE GENOMIC DNA]</scope>
    <source>
        <strain evidence="6 7">MEBiC13590</strain>
    </source>
</reference>
<evidence type="ECO:0000313" key="7">
    <source>
        <dbReference type="Proteomes" id="UP000509367"/>
    </source>
</evidence>
<proteinExistence type="inferred from homology"/>
<sequence>MLITRLLGIVGASIAALLILFPNVSTGIGDESPEISEHPQTELRNQSPDRVRPPDEGQLPEIAPPTGRSETLERALAALDEGDAETLRRLRSALPEGSLDYDILAWAAARTGNGIADAEEIEKAMARLEGWPDMARLRANHEAALAREMPEPSELVAAYGDRLPATFTGAVSLARALHHLGQDEKAREILAPWWHDEPLTGTTELAVLAEFSRVLKKEDHGRRFLAMMYRDRIRSAQRIADRAGMEEFLAPWSAAIRKRADAPKLLEKAPDAFKETPHHLFARIKWLRRMERDDEAAKLLLESPVDEAELVDPDAWWVERRIVSRDAFERGDAETAYKIAAMQRGGSDATRVEAAFHAGWYALRGLKDAKKAAGHFAQIEKIAKGGISRARGAYWLGRAHEAMGSAEAESHFRRAAGYPITYYGQLARHRLDMPLDGLRRPSITQDDTQRVRENRAIAAMHRLEEIGQTERARQFALALGRTLDNTEEITHIVAHWERNEDRHIALRIAKAAEWRGVETGALTHPIGAIPPTPGIAPEERPLAYAIARQESEFNVTARSRANALGLMQLLPGTAREVARQAGIKYEPARLVSDGAYNARLGTAYLRKQLERFDGSFILTFVAYNAGPSRALEWIERFGDPRGKPLEDVVDWVEQIPFGETRSYVQRVMENLQVYKARLGEHPDIGHDLRFGARDRTP</sequence>
<dbReference type="RefSeq" id="WP_175276385.1">
    <property type="nucleotide sequence ID" value="NZ_CP054836.1"/>
</dbReference>
<name>A0A6N1VGT5_9HYPH</name>
<comment type="similarity">
    <text evidence="2">Belongs to the virb1 family.</text>
</comment>
<dbReference type="PANTHER" id="PTHR37423:SF2">
    <property type="entry name" value="MEMBRANE-BOUND LYTIC MUREIN TRANSGLYCOSYLASE C"/>
    <property type="match status" value="1"/>
</dbReference>
<dbReference type="InterPro" id="IPR008939">
    <property type="entry name" value="Lytic_TGlycosylase_superhlx_U"/>
</dbReference>
<dbReference type="SUPFAM" id="SSF48435">
    <property type="entry name" value="Bacterial muramidases"/>
    <property type="match status" value="1"/>
</dbReference>
<comment type="similarity">
    <text evidence="1">Belongs to the transglycosylase Slt family.</text>
</comment>
<dbReference type="AlphaFoldDB" id="A0A6N1VGT5"/>
<dbReference type="Proteomes" id="UP000509367">
    <property type="component" value="Chromosome"/>
</dbReference>
<feature type="compositionally biased region" description="Basic and acidic residues" evidence="4">
    <location>
        <begin position="35"/>
        <end position="55"/>
    </location>
</feature>
<dbReference type="KEGG" id="orm:HTY61_08515"/>
<dbReference type="Gene3D" id="1.10.530.10">
    <property type="match status" value="1"/>
</dbReference>
<feature type="domain" description="Transglycosylase SLT" evidence="5">
    <location>
        <begin position="540"/>
        <end position="640"/>
    </location>
</feature>
<dbReference type="SUPFAM" id="SSF53955">
    <property type="entry name" value="Lysozyme-like"/>
    <property type="match status" value="1"/>
</dbReference>
<dbReference type="InterPro" id="IPR008258">
    <property type="entry name" value="Transglycosylase_SLT_dom_1"/>
</dbReference>
<dbReference type="PANTHER" id="PTHR37423">
    <property type="entry name" value="SOLUBLE LYTIC MUREIN TRANSGLYCOSYLASE-RELATED"/>
    <property type="match status" value="1"/>
</dbReference>